<protein>
    <recommendedName>
        <fullName evidence="2">Outer membrane channel protein CpnT-like N-terminal domain-containing protein</fullName>
    </recommendedName>
</protein>
<proteinExistence type="predicted"/>
<dbReference type="Pfam" id="PF25547">
    <property type="entry name" value="WXG100_2"/>
    <property type="match status" value="1"/>
</dbReference>
<dbReference type="EMBL" id="JBHTMP010000169">
    <property type="protein sequence ID" value="MFD1326268.1"/>
    <property type="molecule type" value="Genomic_DNA"/>
</dbReference>
<evidence type="ECO:0000313" key="4">
    <source>
        <dbReference type="Proteomes" id="UP001597260"/>
    </source>
</evidence>
<comment type="caution">
    <text evidence="3">The sequence shown here is derived from an EMBL/GenBank/DDBJ whole genome shotgun (WGS) entry which is preliminary data.</text>
</comment>
<name>A0ABW3YNS5_9ACTN</name>
<accession>A0ABW3YNS5</accession>
<gene>
    <name evidence="3" type="ORF">ACFQ4H_34835</name>
</gene>
<feature type="domain" description="Outer membrane channel protein CpnT-like N-terminal" evidence="2">
    <location>
        <begin position="3"/>
        <end position="120"/>
    </location>
</feature>
<sequence length="295" mass="31333">MGERWPQGDEDKMRELGEVWLQLGRDLAPLEGQLSRAAAAVAAAGDGPAMEAALEFLSQISGGANAVLPKLLESIKEVAAGARKVGLEIEYAKLMIIGLAAMLLLSIMKLMYLLVITGGVIQPMAVLAPLFQFSKEVVKRVLKRLFVAVVQGAAFMVLLDVAVQLLQVAMGSRDIKEWDGQKTGFMAGIGALGGAIGWGLGWMRHLPGARGGTTWKSQLVPWLVTIVKNGLAEGLPELIADEVAKGGGEDFGAKDGFYGGLASGAVEGVIEHPSKVLGRGVKLPLFFRFFDFDFG</sequence>
<feature type="transmembrane region" description="Helical" evidence="1">
    <location>
        <begin position="145"/>
        <end position="165"/>
    </location>
</feature>
<keyword evidence="4" id="KW-1185">Reference proteome</keyword>
<evidence type="ECO:0000256" key="1">
    <source>
        <dbReference type="SAM" id="Phobius"/>
    </source>
</evidence>
<organism evidence="3 4">
    <name type="scientific">Micromonospora sonneratiae</name>
    <dbReference type="NCBI Taxonomy" id="1184706"/>
    <lineage>
        <taxon>Bacteria</taxon>
        <taxon>Bacillati</taxon>
        <taxon>Actinomycetota</taxon>
        <taxon>Actinomycetes</taxon>
        <taxon>Micromonosporales</taxon>
        <taxon>Micromonosporaceae</taxon>
        <taxon>Micromonospora</taxon>
    </lineage>
</organism>
<feature type="transmembrane region" description="Helical" evidence="1">
    <location>
        <begin position="91"/>
        <end position="108"/>
    </location>
</feature>
<keyword evidence="1" id="KW-0472">Membrane</keyword>
<feature type="transmembrane region" description="Helical" evidence="1">
    <location>
        <begin position="114"/>
        <end position="133"/>
    </location>
</feature>
<reference evidence="4" key="1">
    <citation type="journal article" date="2019" name="Int. J. Syst. Evol. Microbiol.">
        <title>The Global Catalogue of Microorganisms (GCM) 10K type strain sequencing project: providing services to taxonomists for standard genome sequencing and annotation.</title>
        <authorList>
            <consortium name="The Broad Institute Genomics Platform"/>
            <consortium name="The Broad Institute Genome Sequencing Center for Infectious Disease"/>
            <person name="Wu L."/>
            <person name="Ma J."/>
        </authorList>
    </citation>
    <scope>NUCLEOTIDE SEQUENCE [LARGE SCALE GENOMIC DNA]</scope>
    <source>
        <strain evidence="4">JCM 31037</strain>
    </source>
</reference>
<feature type="transmembrane region" description="Helical" evidence="1">
    <location>
        <begin position="185"/>
        <end position="203"/>
    </location>
</feature>
<dbReference type="Proteomes" id="UP001597260">
    <property type="component" value="Unassembled WGS sequence"/>
</dbReference>
<dbReference type="InterPro" id="IPR057746">
    <property type="entry name" value="CpnT-like_N"/>
</dbReference>
<feature type="non-terminal residue" evidence="3">
    <location>
        <position position="295"/>
    </location>
</feature>
<evidence type="ECO:0000313" key="3">
    <source>
        <dbReference type="EMBL" id="MFD1326268.1"/>
    </source>
</evidence>
<evidence type="ECO:0000259" key="2">
    <source>
        <dbReference type="Pfam" id="PF25547"/>
    </source>
</evidence>
<keyword evidence="1" id="KW-1133">Transmembrane helix</keyword>
<keyword evidence="1" id="KW-0812">Transmembrane</keyword>